<organism evidence="2">
    <name type="scientific">uncultured Nocardioidaceae bacterium</name>
    <dbReference type="NCBI Taxonomy" id="253824"/>
    <lineage>
        <taxon>Bacteria</taxon>
        <taxon>Bacillati</taxon>
        <taxon>Actinomycetota</taxon>
        <taxon>Actinomycetes</taxon>
        <taxon>Propionibacteriales</taxon>
        <taxon>Nocardioidaceae</taxon>
        <taxon>environmental samples</taxon>
    </lineage>
</organism>
<accession>A0A6J4M868</accession>
<protein>
    <submittedName>
        <fullName evidence="2">Uncharacterized protein</fullName>
    </submittedName>
</protein>
<dbReference type="EMBL" id="CADCUD010000184">
    <property type="protein sequence ID" value="CAA9352554.1"/>
    <property type="molecule type" value="Genomic_DNA"/>
</dbReference>
<name>A0A6J4M868_9ACTN</name>
<feature type="region of interest" description="Disordered" evidence="1">
    <location>
        <begin position="1"/>
        <end position="96"/>
    </location>
</feature>
<feature type="compositionally biased region" description="Acidic residues" evidence="1">
    <location>
        <begin position="1"/>
        <end position="26"/>
    </location>
</feature>
<proteinExistence type="predicted"/>
<sequence>MEDAEGEDEEPLEAAIDGEEPVEQAQEEPPHIRAKGLAQPAQQQLTYSAPSEDGEAETSTEPQRQPAAAGQAPAGARRPQRGNRSSSSRNKSKKRR</sequence>
<feature type="compositionally biased region" description="Low complexity" evidence="1">
    <location>
        <begin position="62"/>
        <end position="89"/>
    </location>
</feature>
<dbReference type="AlphaFoldDB" id="A0A6J4M868"/>
<evidence type="ECO:0000256" key="1">
    <source>
        <dbReference type="SAM" id="MobiDB-lite"/>
    </source>
</evidence>
<gene>
    <name evidence="2" type="ORF">AVDCRST_MAG46-2680</name>
</gene>
<reference evidence="2" key="1">
    <citation type="submission" date="2020-02" db="EMBL/GenBank/DDBJ databases">
        <authorList>
            <person name="Meier V. D."/>
        </authorList>
    </citation>
    <scope>NUCLEOTIDE SEQUENCE</scope>
    <source>
        <strain evidence="2">AVDCRST_MAG46</strain>
    </source>
</reference>
<feature type="compositionally biased region" description="Polar residues" evidence="1">
    <location>
        <begin position="40"/>
        <end position="49"/>
    </location>
</feature>
<evidence type="ECO:0000313" key="2">
    <source>
        <dbReference type="EMBL" id="CAA9352554.1"/>
    </source>
</evidence>